<proteinExistence type="predicted"/>
<protein>
    <submittedName>
        <fullName evidence="1">Uncharacterized protein</fullName>
    </submittedName>
</protein>
<comment type="caution">
    <text evidence="1">The sequence shown here is derived from an EMBL/GenBank/DDBJ whole genome shotgun (WGS) entry which is preliminary data.</text>
</comment>
<dbReference type="AlphaFoldDB" id="A0A2T4JNE7"/>
<dbReference type="Proteomes" id="UP000241010">
    <property type="component" value="Unassembled WGS sequence"/>
</dbReference>
<evidence type="ECO:0000313" key="1">
    <source>
        <dbReference type="EMBL" id="PTE19418.1"/>
    </source>
</evidence>
<organism evidence="1 2">
    <name type="scientific">Cereibacter changlensis JA139</name>
    <dbReference type="NCBI Taxonomy" id="1188249"/>
    <lineage>
        <taxon>Bacteria</taxon>
        <taxon>Pseudomonadati</taxon>
        <taxon>Pseudomonadota</taxon>
        <taxon>Alphaproteobacteria</taxon>
        <taxon>Rhodobacterales</taxon>
        <taxon>Paracoccaceae</taxon>
        <taxon>Cereibacter</taxon>
    </lineage>
</organism>
<gene>
    <name evidence="1" type="ORF">C5F48_23045</name>
</gene>
<dbReference type="RefSeq" id="WP_107666037.1">
    <property type="nucleotide sequence ID" value="NZ_PZKG01000270.1"/>
</dbReference>
<keyword evidence="2" id="KW-1185">Reference proteome</keyword>
<reference evidence="1 2" key="1">
    <citation type="submission" date="2018-03" db="EMBL/GenBank/DDBJ databases">
        <title>Cereibacter changlensis.</title>
        <authorList>
            <person name="Meyer T.E."/>
            <person name="Miller S."/>
            <person name="Lodha T."/>
            <person name="Gandham S."/>
            <person name="Chintalapati S."/>
            <person name="Chintalapati V.R."/>
        </authorList>
    </citation>
    <scope>NUCLEOTIDE SEQUENCE [LARGE SCALE GENOMIC DNA]</scope>
    <source>
        <strain evidence="1 2">JA139</strain>
    </source>
</reference>
<dbReference type="OrthoDB" id="7876203at2"/>
<sequence>MLEKPEIRARLDALLPLAEGFDRSWSFSAAGVEERALFFLPPTRPALTALLAAAEGLGMSEATIAGFRAALPGADALGLTLAQGGSVRLYLQYWERMVQRVLAGDLAPAPLYLGFKQFPDGTGRNDVYHCLPMAPEAEYRPVLEAALTGFGCAPEAVARLLEPLTPDRCIWTRTEGPGRASWLATLRRAEIPAGDLAAALAPVADRAGVPELLAALEEGAPLHIAGGEDGRKGAFLTFYVETGARAMTHFLDRLG</sequence>
<evidence type="ECO:0000313" key="2">
    <source>
        <dbReference type="Proteomes" id="UP000241010"/>
    </source>
</evidence>
<name>A0A2T4JNE7_9RHOB</name>
<accession>A0A2T4JNE7</accession>
<dbReference type="EMBL" id="PZKG01000270">
    <property type="protein sequence ID" value="PTE19418.1"/>
    <property type="molecule type" value="Genomic_DNA"/>
</dbReference>